<evidence type="ECO:0000313" key="6">
    <source>
        <dbReference type="Proteomes" id="UP001652625"/>
    </source>
</evidence>
<gene>
    <name evidence="7" type="primary">LOC136082052</name>
</gene>
<dbReference type="InterPro" id="IPR011009">
    <property type="entry name" value="Kinase-like_dom_sf"/>
</dbReference>
<protein>
    <submittedName>
        <fullName evidence="7">Probable serine/threonine-protein kinase Sps1</fullName>
    </submittedName>
</protein>
<dbReference type="PROSITE" id="PS00108">
    <property type="entry name" value="PROTEIN_KINASE_ST"/>
    <property type="match status" value="1"/>
</dbReference>
<accession>A0ABM4C550</accession>
<dbReference type="Pfam" id="PF00069">
    <property type="entry name" value="Pkinase"/>
    <property type="match status" value="1"/>
</dbReference>
<dbReference type="GeneID" id="136082052"/>
<evidence type="ECO:0000256" key="2">
    <source>
        <dbReference type="ARBA" id="ARBA00022840"/>
    </source>
</evidence>
<dbReference type="InterPro" id="IPR050167">
    <property type="entry name" value="Ser_Thr_protein_kinase"/>
</dbReference>
<reference evidence="7" key="1">
    <citation type="submission" date="2025-08" db="UniProtKB">
        <authorList>
            <consortium name="RefSeq"/>
        </authorList>
    </citation>
    <scope>IDENTIFICATION</scope>
</reference>
<dbReference type="SUPFAM" id="SSF56112">
    <property type="entry name" value="Protein kinase-like (PK-like)"/>
    <property type="match status" value="1"/>
</dbReference>
<dbReference type="Gene3D" id="1.10.510.10">
    <property type="entry name" value="Transferase(Phosphotransferase) domain 1"/>
    <property type="match status" value="1"/>
</dbReference>
<dbReference type="PANTHER" id="PTHR23257">
    <property type="entry name" value="SERINE-THREONINE PROTEIN KINASE"/>
    <property type="match status" value="1"/>
</dbReference>
<feature type="binding site" evidence="3">
    <location>
        <position position="52"/>
    </location>
    <ligand>
        <name>ATP</name>
        <dbReference type="ChEBI" id="CHEBI:30616"/>
    </ligand>
</feature>
<evidence type="ECO:0000313" key="7">
    <source>
        <dbReference type="RefSeq" id="XP_065656704.1"/>
    </source>
</evidence>
<keyword evidence="7" id="KW-0808">Transferase</keyword>
<dbReference type="InterPro" id="IPR017441">
    <property type="entry name" value="Protein_kinase_ATP_BS"/>
</dbReference>
<sequence length="332" mass="38289">MSSFTFKNSELEKKKRNFELSELPLNFSDLIGEGSSAKVYKSVVQKKIAAVKVFKIQFSKKRVWTVSDQLRQLQHKNIVQFYGFSLRPTALCFEICCVQLDDVIVHSLKDLLNILNDNNYFKLSERVDYITQACKGIDYLHQKNIIHRDIKPNNMLVSGTLENLIVKISDFGDMTTIKNTTTSNITTAYGSKLEGLTISYVAPEIAKKNTSFLSVWTDIYAIAVSSFEVLSNLSSPWENILPLLNDVFLLDAIKNNERPDVSILRNLYPENEKEISKLIHLITLGWKTLPEERLPLADVKKVFLNYQVFVYFHFQKNIYFDFLVSQRIDFSK</sequence>
<evidence type="ECO:0000256" key="3">
    <source>
        <dbReference type="PROSITE-ProRule" id="PRU10141"/>
    </source>
</evidence>
<evidence type="ECO:0000259" key="5">
    <source>
        <dbReference type="PROSITE" id="PS50011"/>
    </source>
</evidence>
<keyword evidence="7" id="KW-0418">Kinase</keyword>
<evidence type="ECO:0000256" key="4">
    <source>
        <dbReference type="RuleBase" id="RU000304"/>
    </source>
</evidence>
<dbReference type="PROSITE" id="PS50011">
    <property type="entry name" value="PROTEIN_KINASE_DOM"/>
    <property type="match status" value="1"/>
</dbReference>
<feature type="domain" description="Protein kinase" evidence="5">
    <location>
        <begin position="25"/>
        <end position="310"/>
    </location>
</feature>
<dbReference type="RefSeq" id="XP_065656704.1">
    <property type="nucleotide sequence ID" value="XM_065800632.1"/>
</dbReference>
<comment type="similarity">
    <text evidence="4">Belongs to the protein kinase superfamily.</text>
</comment>
<dbReference type="Proteomes" id="UP001652625">
    <property type="component" value="Chromosome 06"/>
</dbReference>
<dbReference type="Gene3D" id="3.30.200.20">
    <property type="entry name" value="Phosphorylase Kinase, domain 1"/>
    <property type="match status" value="1"/>
</dbReference>
<organism evidence="6 7">
    <name type="scientific">Hydra vulgaris</name>
    <name type="common">Hydra</name>
    <name type="synonym">Hydra attenuata</name>
    <dbReference type="NCBI Taxonomy" id="6087"/>
    <lineage>
        <taxon>Eukaryota</taxon>
        <taxon>Metazoa</taxon>
        <taxon>Cnidaria</taxon>
        <taxon>Hydrozoa</taxon>
        <taxon>Hydroidolina</taxon>
        <taxon>Anthoathecata</taxon>
        <taxon>Aplanulata</taxon>
        <taxon>Hydridae</taxon>
        <taxon>Hydra</taxon>
    </lineage>
</organism>
<keyword evidence="2 3" id="KW-0067">ATP-binding</keyword>
<keyword evidence="1 3" id="KW-0547">Nucleotide-binding</keyword>
<dbReference type="InterPro" id="IPR008271">
    <property type="entry name" value="Ser/Thr_kinase_AS"/>
</dbReference>
<evidence type="ECO:0000256" key="1">
    <source>
        <dbReference type="ARBA" id="ARBA00022741"/>
    </source>
</evidence>
<dbReference type="PROSITE" id="PS00107">
    <property type="entry name" value="PROTEIN_KINASE_ATP"/>
    <property type="match status" value="1"/>
</dbReference>
<dbReference type="GO" id="GO:0016301">
    <property type="term" value="F:kinase activity"/>
    <property type="evidence" value="ECO:0007669"/>
    <property type="project" value="UniProtKB-KW"/>
</dbReference>
<dbReference type="SMART" id="SM00220">
    <property type="entry name" value="S_TKc"/>
    <property type="match status" value="1"/>
</dbReference>
<dbReference type="InterPro" id="IPR000719">
    <property type="entry name" value="Prot_kinase_dom"/>
</dbReference>
<proteinExistence type="inferred from homology"/>
<keyword evidence="4" id="KW-0723">Serine/threonine-protein kinase</keyword>
<keyword evidence="6" id="KW-1185">Reference proteome</keyword>
<name>A0ABM4C550_HYDVU</name>